<keyword evidence="7" id="KW-0411">Iron-sulfur</keyword>
<keyword evidence="11" id="KW-1185">Reference proteome</keyword>
<dbReference type="SUPFAM" id="SSF102114">
    <property type="entry name" value="Radical SAM enzymes"/>
    <property type="match status" value="1"/>
</dbReference>
<evidence type="ECO:0000259" key="9">
    <source>
        <dbReference type="PROSITE" id="PS51918"/>
    </source>
</evidence>
<dbReference type="InterPro" id="IPR007197">
    <property type="entry name" value="rSAM"/>
</dbReference>
<comment type="cofactor">
    <cofactor evidence="1">
        <name>pyridoxal 5'-phosphate</name>
        <dbReference type="ChEBI" id="CHEBI:597326"/>
    </cofactor>
</comment>
<dbReference type="RefSeq" id="WP_054290285.1">
    <property type="nucleotide sequence ID" value="NZ_CP012752.1"/>
</dbReference>
<evidence type="ECO:0000256" key="8">
    <source>
        <dbReference type="ARBA" id="ARBA00023235"/>
    </source>
</evidence>
<dbReference type="InterPro" id="IPR003739">
    <property type="entry name" value="Lys_aminomutase/Glu_NH3_mut"/>
</dbReference>
<keyword evidence="4" id="KW-0479">Metal-binding</keyword>
<evidence type="ECO:0000256" key="6">
    <source>
        <dbReference type="ARBA" id="ARBA00023004"/>
    </source>
</evidence>
<dbReference type="OrthoDB" id="9768064at2"/>
<feature type="domain" description="Radical SAM core" evidence="9">
    <location>
        <begin position="69"/>
        <end position="284"/>
    </location>
</feature>
<dbReference type="InterPro" id="IPR013785">
    <property type="entry name" value="Aldolase_TIM"/>
</dbReference>
<evidence type="ECO:0000256" key="3">
    <source>
        <dbReference type="ARBA" id="ARBA00022691"/>
    </source>
</evidence>
<dbReference type="SMART" id="SM00729">
    <property type="entry name" value="Elp3"/>
    <property type="match status" value="1"/>
</dbReference>
<evidence type="ECO:0000313" key="11">
    <source>
        <dbReference type="Proteomes" id="UP000063699"/>
    </source>
</evidence>
<reference evidence="10 11" key="1">
    <citation type="submission" date="2015-07" db="EMBL/GenBank/DDBJ databases">
        <title>Genome sequencing of Kibdelosporangium phytohabitans.</title>
        <authorList>
            <person name="Qin S."/>
            <person name="Xing K."/>
        </authorList>
    </citation>
    <scope>NUCLEOTIDE SEQUENCE [LARGE SCALE GENOMIC DNA]</scope>
    <source>
        <strain evidence="10 11">KLBMP1111</strain>
    </source>
</reference>
<protein>
    <recommendedName>
        <fullName evidence="9">Radical SAM core domain-containing protein</fullName>
    </recommendedName>
</protein>
<dbReference type="Proteomes" id="UP000063699">
    <property type="component" value="Chromosome"/>
</dbReference>
<dbReference type="EMBL" id="CP012752">
    <property type="protein sequence ID" value="ALG08378.1"/>
    <property type="molecule type" value="Genomic_DNA"/>
</dbReference>
<evidence type="ECO:0000256" key="1">
    <source>
        <dbReference type="ARBA" id="ARBA00001933"/>
    </source>
</evidence>
<dbReference type="STRING" id="860235.AOZ06_16995"/>
<dbReference type="GO" id="GO:0046872">
    <property type="term" value="F:metal ion binding"/>
    <property type="evidence" value="ECO:0007669"/>
    <property type="project" value="UniProtKB-KW"/>
</dbReference>
<dbReference type="Gene3D" id="3.20.20.70">
    <property type="entry name" value="Aldolase class I"/>
    <property type="match status" value="1"/>
</dbReference>
<keyword evidence="8" id="KW-0413">Isomerase</keyword>
<dbReference type="GO" id="GO:0016853">
    <property type="term" value="F:isomerase activity"/>
    <property type="evidence" value="ECO:0007669"/>
    <property type="project" value="UniProtKB-KW"/>
</dbReference>
<evidence type="ECO:0000256" key="7">
    <source>
        <dbReference type="ARBA" id="ARBA00023014"/>
    </source>
</evidence>
<gene>
    <name evidence="10" type="ORF">AOZ06_16995</name>
</gene>
<evidence type="ECO:0000256" key="5">
    <source>
        <dbReference type="ARBA" id="ARBA00022898"/>
    </source>
</evidence>
<evidence type="ECO:0000256" key="2">
    <source>
        <dbReference type="ARBA" id="ARBA00022485"/>
    </source>
</evidence>
<organism evidence="10 11">
    <name type="scientific">Kibdelosporangium phytohabitans</name>
    <dbReference type="NCBI Taxonomy" id="860235"/>
    <lineage>
        <taxon>Bacteria</taxon>
        <taxon>Bacillati</taxon>
        <taxon>Actinomycetota</taxon>
        <taxon>Actinomycetes</taxon>
        <taxon>Pseudonocardiales</taxon>
        <taxon>Pseudonocardiaceae</taxon>
        <taxon>Kibdelosporangium</taxon>
    </lineage>
</organism>
<keyword evidence="3" id="KW-0949">S-adenosyl-L-methionine</keyword>
<dbReference type="GO" id="GO:0051539">
    <property type="term" value="F:4 iron, 4 sulfur cluster binding"/>
    <property type="evidence" value="ECO:0007669"/>
    <property type="project" value="UniProtKB-KW"/>
</dbReference>
<accession>A0A0N9HTE7</accession>
<dbReference type="SFLD" id="SFLDS00029">
    <property type="entry name" value="Radical_SAM"/>
    <property type="match status" value="1"/>
</dbReference>
<dbReference type="PANTHER" id="PTHR30538">
    <property type="entry name" value="LYSINE 2,3-AMINOMUTASE-RELATED"/>
    <property type="match status" value="1"/>
</dbReference>
<dbReference type="InterPro" id="IPR058240">
    <property type="entry name" value="rSAM_sf"/>
</dbReference>
<keyword evidence="5" id="KW-0663">Pyridoxal phosphate</keyword>
<dbReference type="KEGG" id="kphy:AOZ06_16995"/>
<evidence type="ECO:0000256" key="4">
    <source>
        <dbReference type="ARBA" id="ARBA00022723"/>
    </source>
</evidence>
<dbReference type="AlphaFoldDB" id="A0A0N9HTE7"/>
<dbReference type="PROSITE" id="PS51918">
    <property type="entry name" value="RADICAL_SAM"/>
    <property type="match status" value="1"/>
</dbReference>
<dbReference type="PANTHER" id="PTHR30538:SF1">
    <property type="entry name" value="L-LYSINE 2,3-AMINOMUTASE"/>
    <property type="match status" value="1"/>
</dbReference>
<dbReference type="InterPro" id="IPR006638">
    <property type="entry name" value="Elp3/MiaA/NifB-like_rSAM"/>
</dbReference>
<keyword evidence="2" id="KW-0004">4Fe-4S</keyword>
<name>A0A0N9HTE7_9PSEU</name>
<keyword evidence="6" id="KW-0408">Iron</keyword>
<dbReference type="CDD" id="cd01335">
    <property type="entry name" value="Radical_SAM"/>
    <property type="match status" value="1"/>
</dbReference>
<evidence type="ECO:0000313" key="10">
    <source>
        <dbReference type="EMBL" id="ALG08378.1"/>
    </source>
</evidence>
<sequence>MAGAKHGVFHEKTSPFLREKMAESPVDFLRRQYLVDPAESAVKDLEVDRHYHSEVETVFEGRALRGVEKLYRRLVLVEPTSVCAAHCRWCIRGQYDTFTLNEEELDRVARYCGTAPENQDVREVLVTGGDPLMLVDRLDFLLDAIERHAPNVRVVRIGTRVPLQDPRRVDDRMAHALRPRSTFRIEIATHVNHPGELFSEVREAYQRLQDAGAVIYDQTVLLRGVNDNLDTLVELVEELRELRIEMHYLFHCVPIRGMDHHRTSLAEGLRLARLLTSSGRTSGRAKPMFTAMTDIGKITLYEGTILDRDGDGRVLLRSGYSHQDRLRWTPNWRLPSSAHVDEDGLLRVWYLDSTGGAEPATAASGATAGSA</sequence>
<dbReference type="Pfam" id="PF04055">
    <property type="entry name" value="Radical_SAM"/>
    <property type="match status" value="1"/>
</dbReference>
<proteinExistence type="predicted"/>